<comment type="function">
    <text evidence="2 12">Endonuclease that specifically degrades the RNA of RNA-DNA hybrids.</text>
</comment>
<dbReference type="Pfam" id="PF01351">
    <property type="entry name" value="RNase_HII"/>
    <property type="match status" value="1"/>
</dbReference>
<evidence type="ECO:0000256" key="1">
    <source>
        <dbReference type="ARBA" id="ARBA00000077"/>
    </source>
</evidence>
<evidence type="ECO:0000256" key="8">
    <source>
        <dbReference type="ARBA" id="ARBA00022759"/>
    </source>
</evidence>
<comment type="subcellular location">
    <subcellularLocation>
        <location evidence="3">Cytoplasm</location>
    </subcellularLocation>
</comment>
<feature type="binding site" evidence="11">
    <location>
        <position position="164"/>
    </location>
    <ligand>
        <name>a divalent metal cation</name>
        <dbReference type="ChEBI" id="CHEBI:60240"/>
    </ligand>
</feature>
<evidence type="ECO:0000256" key="10">
    <source>
        <dbReference type="ARBA" id="ARBA00023211"/>
    </source>
</evidence>
<evidence type="ECO:0000259" key="13">
    <source>
        <dbReference type="PROSITE" id="PS51975"/>
    </source>
</evidence>
<dbReference type="AlphaFoldDB" id="A0A7S0BTQ3"/>
<evidence type="ECO:0000256" key="7">
    <source>
        <dbReference type="ARBA" id="ARBA00022723"/>
    </source>
</evidence>
<dbReference type="SUPFAM" id="SSF53098">
    <property type="entry name" value="Ribonuclease H-like"/>
    <property type="match status" value="1"/>
</dbReference>
<dbReference type="NCBIfam" id="NF000595">
    <property type="entry name" value="PRK00015.1-3"/>
    <property type="match status" value="1"/>
</dbReference>
<dbReference type="EC" id="3.1.26.4" evidence="12"/>
<dbReference type="InterPro" id="IPR001352">
    <property type="entry name" value="RNase_HII/HIII"/>
</dbReference>
<keyword evidence="5" id="KW-0963">Cytoplasm</keyword>
<dbReference type="CDD" id="cd07182">
    <property type="entry name" value="RNase_HII_bacteria_HII_like"/>
    <property type="match status" value="1"/>
</dbReference>
<dbReference type="InterPro" id="IPR024567">
    <property type="entry name" value="RNase_HII/HIII_dom"/>
</dbReference>
<comment type="catalytic activity">
    <reaction evidence="1 11 12">
        <text>Endonucleolytic cleavage to 5'-phosphomonoester.</text>
        <dbReference type="EC" id="3.1.26.4"/>
    </reaction>
</comment>
<dbReference type="Gene3D" id="3.30.420.10">
    <property type="entry name" value="Ribonuclease H-like superfamily/Ribonuclease H"/>
    <property type="match status" value="1"/>
</dbReference>
<sequence length="259" mass="28001">MVCESNLVLNSRGLCFSCSVLGKLSRLVSGRAPCLPLACATNGGEGRKVGVVPTRYVEQQLLQNGYRRICGVDEVGRGPLAGPVVATAVILPEHFIIEVKGDSKRYTEKQRLRVYEAIMAAPGVEHASCTVSARDIDRLNIGEATMYALAEAAKLVGADYALIDGNQVPGTMTIPCHTIVKGDASESCISVASIIAKVQRDRFMVDLDKRYPGYGFKSNKGYGSLEHRNAIMDLGPTPEHRRSFAPLSRMNLQGDDKTS</sequence>
<dbReference type="InterPro" id="IPR012337">
    <property type="entry name" value="RNaseH-like_sf"/>
</dbReference>
<keyword evidence="7 11" id="KW-0479">Metal-binding</keyword>
<proteinExistence type="inferred from homology"/>
<dbReference type="InterPro" id="IPR022898">
    <property type="entry name" value="RNase_HII"/>
</dbReference>
<dbReference type="EMBL" id="HBEK01022090">
    <property type="protein sequence ID" value="CAD8402136.1"/>
    <property type="molecule type" value="Transcribed_RNA"/>
</dbReference>
<keyword evidence="9 11" id="KW-0378">Hydrolase</keyword>
<dbReference type="PROSITE" id="PS51975">
    <property type="entry name" value="RNASE_H_2"/>
    <property type="match status" value="1"/>
</dbReference>
<organism evidence="14">
    <name type="scientific">Rhodosorus marinus</name>
    <dbReference type="NCBI Taxonomy" id="101924"/>
    <lineage>
        <taxon>Eukaryota</taxon>
        <taxon>Rhodophyta</taxon>
        <taxon>Stylonematophyceae</taxon>
        <taxon>Stylonematales</taxon>
        <taxon>Stylonemataceae</taxon>
        <taxon>Rhodosorus</taxon>
    </lineage>
</organism>
<evidence type="ECO:0000256" key="3">
    <source>
        <dbReference type="ARBA" id="ARBA00004496"/>
    </source>
</evidence>
<keyword evidence="8 11" id="KW-0255">Endonuclease</keyword>
<dbReference type="GO" id="GO:0004523">
    <property type="term" value="F:RNA-DNA hybrid ribonuclease activity"/>
    <property type="evidence" value="ECO:0007669"/>
    <property type="project" value="UniProtKB-UniRule"/>
</dbReference>
<reference evidence="14" key="1">
    <citation type="submission" date="2021-01" db="EMBL/GenBank/DDBJ databases">
        <authorList>
            <person name="Corre E."/>
            <person name="Pelletier E."/>
            <person name="Niang G."/>
            <person name="Scheremetjew M."/>
            <person name="Finn R."/>
            <person name="Kale V."/>
            <person name="Holt S."/>
            <person name="Cochrane G."/>
            <person name="Meng A."/>
            <person name="Brown T."/>
            <person name="Cohen L."/>
        </authorList>
    </citation>
    <scope>NUCLEOTIDE SEQUENCE</scope>
    <source>
        <strain evidence="14">UTEX LB 2760</strain>
    </source>
</reference>
<evidence type="ECO:0000256" key="11">
    <source>
        <dbReference type="PROSITE-ProRule" id="PRU01319"/>
    </source>
</evidence>
<feature type="domain" description="RNase H type-2" evidence="13">
    <location>
        <begin position="67"/>
        <end position="256"/>
    </location>
</feature>
<keyword evidence="10" id="KW-0464">Manganese</keyword>
<keyword evidence="6 11" id="KW-0540">Nuclease</keyword>
<accession>A0A7S0BTQ3</accession>
<evidence type="ECO:0000256" key="6">
    <source>
        <dbReference type="ARBA" id="ARBA00022722"/>
    </source>
</evidence>
<feature type="binding site" evidence="11">
    <location>
        <position position="74"/>
    </location>
    <ligand>
        <name>a divalent metal cation</name>
        <dbReference type="ChEBI" id="CHEBI:60240"/>
    </ligand>
</feature>
<evidence type="ECO:0000313" key="14">
    <source>
        <dbReference type="EMBL" id="CAD8402136.1"/>
    </source>
</evidence>
<feature type="binding site" evidence="11">
    <location>
        <position position="73"/>
    </location>
    <ligand>
        <name>a divalent metal cation</name>
        <dbReference type="ChEBI" id="CHEBI:60240"/>
    </ligand>
</feature>
<gene>
    <name evidence="14" type="ORF">RMAR0315_LOCUS12140</name>
</gene>
<dbReference type="InterPro" id="IPR036397">
    <property type="entry name" value="RNaseH_sf"/>
</dbReference>
<dbReference type="GO" id="GO:0005737">
    <property type="term" value="C:cytoplasm"/>
    <property type="evidence" value="ECO:0007669"/>
    <property type="project" value="UniProtKB-SubCell"/>
</dbReference>
<dbReference type="GO" id="GO:0032299">
    <property type="term" value="C:ribonuclease H2 complex"/>
    <property type="evidence" value="ECO:0007669"/>
    <property type="project" value="TreeGrafter"/>
</dbReference>
<protein>
    <recommendedName>
        <fullName evidence="12">Ribonuclease</fullName>
        <ecNumber evidence="12">3.1.26.4</ecNumber>
    </recommendedName>
</protein>
<dbReference type="GO" id="GO:0046872">
    <property type="term" value="F:metal ion binding"/>
    <property type="evidence" value="ECO:0007669"/>
    <property type="project" value="UniProtKB-KW"/>
</dbReference>
<evidence type="ECO:0000256" key="2">
    <source>
        <dbReference type="ARBA" id="ARBA00004065"/>
    </source>
</evidence>
<name>A0A7S0BTQ3_9RHOD</name>
<dbReference type="GO" id="GO:0043137">
    <property type="term" value="P:DNA replication, removal of RNA primer"/>
    <property type="evidence" value="ECO:0007669"/>
    <property type="project" value="TreeGrafter"/>
</dbReference>
<evidence type="ECO:0000256" key="9">
    <source>
        <dbReference type="ARBA" id="ARBA00022801"/>
    </source>
</evidence>
<dbReference type="HAMAP" id="MF_00052_B">
    <property type="entry name" value="RNase_HII_B"/>
    <property type="match status" value="1"/>
</dbReference>
<comment type="similarity">
    <text evidence="4 12">Belongs to the RNase HII family.</text>
</comment>
<evidence type="ECO:0000256" key="5">
    <source>
        <dbReference type="ARBA" id="ARBA00022490"/>
    </source>
</evidence>
<dbReference type="GO" id="GO:0003723">
    <property type="term" value="F:RNA binding"/>
    <property type="evidence" value="ECO:0007669"/>
    <property type="project" value="UniProtKB-UniRule"/>
</dbReference>
<comment type="cofactor">
    <cofactor evidence="11">
        <name>Mn(2+)</name>
        <dbReference type="ChEBI" id="CHEBI:29035"/>
    </cofactor>
    <cofactor evidence="11">
        <name>Mg(2+)</name>
        <dbReference type="ChEBI" id="CHEBI:18420"/>
    </cofactor>
    <text evidence="11">Manganese or magnesium. Binds 1 divalent metal ion per monomer in the absence of substrate. May bind a second metal ion after substrate binding.</text>
</comment>
<dbReference type="PANTHER" id="PTHR10954">
    <property type="entry name" value="RIBONUCLEASE H2 SUBUNIT A"/>
    <property type="match status" value="1"/>
</dbReference>
<dbReference type="PANTHER" id="PTHR10954:SF23">
    <property type="entry name" value="RIBONUCLEASE"/>
    <property type="match status" value="1"/>
</dbReference>
<dbReference type="GO" id="GO:0006298">
    <property type="term" value="P:mismatch repair"/>
    <property type="evidence" value="ECO:0007669"/>
    <property type="project" value="TreeGrafter"/>
</dbReference>
<evidence type="ECO:0000256" key="4">
    <source>
        <dbReference type="ARBA" id="ARBA00007383"/>
    </source>
</evidence>
<evidence type="ECO:0000256" key="12">
    <source>
        <dbReference type="RuleBase" id="RU003515"/>
    </source>
</evidence>